<reference evidence="2" key="1">
    <citation type="submission" date="2022-11" db="UniProtKB">
        <authorList>
            <consortium name="WormBaseParasite"/>
        </authorList>
    </citation>
    <scope>IDENTIFICATION</scope>
</reference>
<organism evidence="1 2">
    <name type="scientific">Panagrolaimus superbus</name>
    <dbReference type="NCBI Taxonomy" id="310955"/>
    <lineage>
        <taxon>Eukaryota</taxon>
        <taxon>Metazoa</taxon>
        <taxon>Ecdysozoa</taxon>
        <taxon>Nematoda</taxon>
        <taxon>Chromadorea</taxon>
        <taxon>Rhabditida</taxon>
        <taxon>Tylenchina</taxon>
        <taxon>Panagrolaimomorpha</taxon>
        <taxon>Panagrolaimoidea</taxon>
        <taxon>Panagrolaimidae</taxon>
        <taxon>Panagrolaimus</taxon>
    </lineage>
</organism>
<protein>
    <submittedName>
        <fullName evidence="2">Uncharacterized protein</fullName>
    </submittedName>
</protein>
<proteinExistence type="predicted"/>
<name>A0A914Y6T5_9BILA</name>
<keyword evidence="1" id="KW-1185">Reference proteome</keyword>
<dbReference type="Proteomes" id="UP000887577">
    <property type="component" value="Unplaced"/>
</dbReference>
<evidence type="ECO:0000313" key="1">
    <source>
        <dbReference type="Proteomes" id="UP000887577"/>
    </source>
</evidence>
<accession>A0A914Y6T5</accession>
<dbReference type="WBParaSite" id="PSU_v2.g14976.t1">
    <property type="protein sequence ID" value="PSU_v2.g14976.t1"/>
    <property type="gene ID" value="PSU_v2.g14976"/>
</dbReference>
<dbReference type="AlphaFoldDB" id="A0A914Y6T5"/>
<evidence type="ECO:0000313" key="2">
    <source>
        <dbReference type="WBParaSite" id="PSU_v2.g14976.t1"/>
    </source>
</evidence>
<sequence length="93" mass="10796">MDYNADSNARKFKKLIEDALGTDVELTGSVAAGTNDTLSDFDYGIRQKFSNVEQNLKSLKRKFRAEVVYRNWHTSYHFIFVDYTVLSNHNVNR</sequence>